<keyword evidence="3" id="KW-1185">Reference proteome</keyword>
<accession>A0A8S4PXT2</accession>
<dbReference type="SUPFAM" id="SSF56436">
    <property type="entry name" value="C-type lectin-like"/>
    <property type="match status" value="1"/>
</dbReference>
<evidence type="ECO:0000313" key="3">
    <source>
        <dbReference type="Proteomes" id="UP000749559"/>
    </source>
</evidence>
<reference evidence="2" key="1">
    <citation type="submission" date="2022-03" db="EMBL/GenBank/DDBJ databases">
        <authorList>
            <person name="Martin C."/>
        </authorList>
    </citation>
    <scope>NUCLEOTIDE SEQUENCE</scope>
</reference>
<evidence type="ECO:0000313" key="2">
    <source>
        <dbReference type="EMBL" id="CAH1798444.1"/>
    </source>
</evidence>
<proteinExistence type="predicted"/>
<dbReference type="EMBL" id="CAIIXF020000011">
    <property type="protein sequence ID" value="CAH1798444.1"/>
    <property type="molecule type" value="Genomic_DNA"/>
</dbReference>
<dbReference type="InterPro" id="IPR016187">
    <property type="entry name" value="CTDL_fold"/>
</dbReference>
<name>A0A8S4PXT2_OWEFU</name>
<evidence type="ECO:0000256" key="1">
    <source>
        <dbReference type="SAM" id="SignalP"/>
    </source>
</evidence>
<feature type="chain" id="PRO_5035757141" evidence="1">
    <location>
        <begin position="24"/>
        <end position="115"/>
    </location>
</feature>
<comment type="caution">
    <text evidence="2">The sequence shown here is derived from an EMBL/GenBank/DDBJ whole genome shotgun (WGS) entry which is preliminary data.</text>
</comment>
<dbReference type="Proteomes" id="UP000749559">
    <property type="component" value="Unassembled WGS sequence"/>
</dbReference>
<dbReference type="AlphaFoldDB" id="A0A8S4PXT2"/>
<organism evidence="2 3">
    <name type="scientific">Owenia fusiformis</name>
    <name type="common">Polychaete worm</name>
    <dbReference type="NCBI Taxonomy" id="6347"/>
    <lineage>
        <taxon>Eukaryota</taxon>
        <taxon>Metazoa</taxon>
        <taxon>Spiralia</taxon>
        <taxon>Lophotrochozoa</taxon>
        <taxon>Annelida</taxon>
        <taxon>Polychaeta</taxon>
        <taxon>Sedentaria</taxon>
        <taxon>Canalipalpata</taxon>
        <taxon>Sabellida</taxon>
        <taxon>Oweniida</taxon>
        <taxon>Oweniidae</taxon>
        <taxon>Owenia</taxon>
    </lineage>
</organism>
<protein>
    <submittedName>
        <fullName evidence="2">Uncharacterized protein</fullName>
    </submittedName>
</protein>
<keyword evidence="1" id="KW-0732">Signal</keyword>
<gene>
    <name evidence="2" type="ORF">OFUS_LOCUS22592</name>
</gene>
<sequence>MASIWYLSGLALIVAFMGSCVDADSNIMEVEWKGQNIQIFNRSTAFFVESQDCLPGFYKGLWQNESCYMFVMSPMTRTEASTFCTEVALGNGLVAVETELDHMSIVAKITNTIRR</sequence>
<feature type="signal peptide" evidence="1">
    <location>
        <begin position="1"/>
        <end position="23"/>
    </location>
</feature>